<dbReference type="Proteomes" id="UP000249829">
    <property type="component" value="Unassembled WGS sequence"/>
</dbReference>
<organism evidence="2 3">
    <name type="scientific">Aspergillus violaceofuscus (strain CBS 115571)</name>
    <dbReference type="NCBI Taxonomy" id="1450538"/>
    <lineage>
        <taxon>Eukaryota</taxon>
        <taxon>Fungi</taxon>
        <taxon>Dikarya</taxon>
        <taxon>Ascomycota</taxon>
        <taxon>Pezizomycotina</taxon>
        <taxon>Eurotiomycetes</taxon>
        <taxon>Eurotiomycetidae</taxon>
        <taxon>Eurotiales</taxon>
        <taxon>Aspergillaceae</taxon>
        <taxon>Aspergillus</taxon>
    </lineage>
</organism>
<evidence type="ECO:0000313" key="3">
    <source>
        <dbReference type="Proteomes" id="UP000249829"/>
    </source>
</evidence>
<reference evidence="2 3" key="1">
    <citation type="submission" date="2018-02" db="EMBL/GenBank/DDBJ databases">
        <title>The genomes of Aspergillus section Nigri reveals drivers in fungal speciation.</title>
        <authorList>
            <consortium name="DOE Joint Genome Institute"/>
            <person name="Vesth T.C."/>
            <person name="Nybo J."/>
            <person name="Theobald S."/>
            <person name="Brandl J."/>
            <person name="Frisvad J.C."/>
            <person name="Nielsen K.F."/>
            <person name="Lyhne E.K."/>
            <person name="Kogle M.E."/>
            <person name="Kuo A."/>
            <person name="Riley R."/>
            <person name="Clum A."/>
            <person name="Nolan M."/>
            <person name="Lipzen A."/>
            <person name="Salamov A."/>
            <person name="Henrissat B."/>
            <person name="Wiebenga A."/>
            <person name="De vries R.P."/>
            <person name="Grigoriev I.V."/>
            <person name="Mortensen U.H."/>
            <person name="Andersen M.R."/>
            <person name="Baker S.E."/>
        </authorList>
    </citation>
    <scope>NUCLEOTIDE SEQUENCE [LARGE SCALE GENOMIC DNA]</scope>
    <source>
        <strain evidence="2 3">CBS 115571</strain>
    </source>
</reference>
<dbReference type="AlphaFoldDB" id="A0A2V5HRC5"/>
<evidence type="ECO:0000256" key="1">
    <source>
        <dbReference type="SAM" id="SignalP"/>
    </source>
</evidence>
<feature type="chain" id="PRO_5015909238" evidence="1">
    <location>
        <begin position="20"/>
        <end position="147"/>
    </location>
</feature>
<protein>
    <submittedName>
        <fullName evidence="2">Uncharacterized protein</fullName>
    </submittedName>
</protein>
<proteinExistence type="predicted"/>
<name>A0A2V5HRC5_ASPV1</name>
<gene>
    <name evidence="2" type="ORF">BO99DRAFT_439482</name>
</gene>
<dbReference type="EMBL" id="KZ825103">
    <property type="protein sequence ID" value="PYI24163.1"/>
    <property type="molecule type" value="Genomic_DNA"/>
</dbReference>
<evidence type="ECO:0000313" key="2">
    <source>
        <dbReference type="EMBL" id="PYI24163.1"/>
    </source>
</evidence>
<dbReference type="STRING" id="1450538.A0A2V5HRC5"/>
<sequence length="147" mass="16348">MSGFEVVGVVLGAIPLVLSALNACKSTKKTILLIRKKDDLLDQLIQSLREQEFLIQTDICLALKKTDLTETDIIDMLNDAGFNMFQNGCASRSYGARINLLHGYAKNGRMMFDLGSQCGHEALSTLIENQPSKDGQFEFTKRIKFSI</sequence>
<keyword evidence="3" id="KW-1185">Reference proteome</keyword>
<feature type="signal peptide" evidence="1">
    <location>
        <begin position="1"/>
        <end position="19"/>
    </location>
</feature>
<accession>A0A2V5HRC5</accession>
<keyword evidence="1" id="KW-0732">Signal</keyword>